<reference evidence="2" key="1">
    <citation type="submission" date="2020-05" db="EMBL/GenBank/DDBJ databases">
        <authorList>
            <person name="Chiriac C."/>
            <person name="Salcher M."/>
            <person name="Ghai R."/>
            <person name="Kavagutti S V."/>
        </authorList>
    </citation>
    <scope>NUCLEOTIDE SEQUENCE</scope>
</reference>
<protein>
    <submittedName>
        <fullName evidence="2">Unannotated protein</fullName>
    </submittedName>
</protein>
<name>A0A6J6WTQ5_9ZZZZ</name>
<evidence type="ECO:0000256" key="1">
    <source>
        <dbReference type="ARBA" id="ARBA00006484"/>
    </source>
</evidence>
<dbReference type="PRINTS" id="PR00081">
    <property type="entry name" value="GDHRDH"/>
</dbReference>
<gene>
    <name evidence="2" type="ORF">UFOPK2880_01734</name>
</gene>
<proteinExistence type="inferred from homology"/>
<dbReference type="Pfam" id="PF13561">
    <property type="entry name" value="adh_short_C2"/>
    <property type="match status" value="1"/>
</dbReference>
<sequence length="259" mass="27216">MDLGIAGKNAIIAASSAGLGFACAESLAKEGVNVVINGRDQDRLDAAAEKLRLVAKGTVTGVVGDIALDETRAALLNACPRPDILITNNGGPPPGRFQDWGRDNWLSAVDSNMLAPLLLIRDVLDGMVERQFGRIINITSAMTKSPLSPMGLSSAARTGLMSVAKGLSKDVASSNVTINNILPERINTDRQLGMAKLAVQFKGITLEEAYEEMAQTIAAKRLGRPEEVGDTCAFLCSAQAGFISGQSIHLDGGSYSGLF</sequence>
<dbReference type="PANTHER" id="PTHR42879">
    <property type="entry name" value="3-OXOACYL-(ACYL-CARRIER-PROTEIN) REDUCTASE"/>
    <property type="match status" value="1"/>
</dbReference>
<dbReference type="PANTHER" id="PTHR42879:SF6">
    <property type="entry name" value="NADPH-DEPENDENT REDUCTASE BACG"/>
    <property type="match status" value="1"/>
</dbReference>
<dbReference type="InterPro" id="IPR050259">
    <property type="entry name" value="SDR"/>
</dbReference>
<dbReference type="SUPFAM" id="SSF51735">
    <property type="entry name" value="NAD(P)-binding Rossmann-fold domains"/>
    <property type="match status" value="1"/>
</dbReference>
<accession>A0A6J6WTQ5</accession>
<comment type="similarity">
    <text evidence="1">Belongs to the short-chain dehydrogenases/reductases (SDR) family.</text>
</comment>
<dbReference type="InterPro" id="IPR002347">
    <property type="entry name" value="SDR_fam"/>
</dbReference>
<evidence type="ECO:0000313" key="2">
    <source>
        <dbReference type="EMBL" id="CAB4786198.1"/>
    </source>
</evidence>
<dbReference type="InterPro" id="IPR036291">
    <property type="entry name" value="NAD(P)-bd_dom_sf"/>
</dbReference>
<dbReference type="AlphaFoldDB" id="A0A6J6WTQ5"/>
<dbReference type="Gene3D" id="3.40.50.720">
    <property type="entry name" value="NAD(P)-binding Rossmann-like Domain"/>
    <property type="match status" value="1"/>
</dbReference>
<organism evidence="2">
    <name type="scientific">freshwater metagenome</name>
    <dbReference type="NCBI Taxonomy" id="449393"/>
    <lineage>
        <taxon>unclassified sequences</taxon>
        <taxon>metagenomes</taxon>
        <taxon>ecological metagenomes</taxon>
    </lineage>
</organism>
<dbReference type="EMBL" id="CAEZZP010000157">
    <property type="protein sequence ID" value="CAB4786198.1"/>
    <property type="molecule type" value="Genomic_DNA"/>
</dbReference>